<evidence type="ECO:0000313" key="3">
    <source>
        <dbReference type="Proteomes" id="UP001528850"/>
    </source>
</evidence>
<comment type="caution">
    <text evidence="2">The sequence shown here is derived from an EMBL/GenBank/DDBJ whole genome shotgun (WGS) entry which is preliminary data.</text>
</comment>
<gene>
    <name evidence="2" type="ORF">P3W24_13925</name>
</gene>
<evidence type="ECO:0000313" key="2">
    <source>
        <dbReference type="EMBL" id="MDF4026068.1"/>
    </source>
</evidence>
<dbReference type="SUPFAM" id="SSF141868">
    <property type="entry name" value="EAL domain-like"/>
    <property type="match status" value="1"/>
</dbReference>
<dbReference type="Proteomes" id="UP001528850">
    <property type="component" value="Unassembled WGS sequence"/>
</dbReference>
<organism evidence="2 3">
    <name type="scientific">Luteibacter sahnii</name>
    <dbReference type="NCBI Taxonomy" id="3021977"/>
    <lineage>
        <taxon>Bacteria</taxon>
        <taxon>Pseudomonadati</taxon>
        <taxon>Pseudomonadota</taxon>
        <taxon>Gammaproteobacteria</taxon>
        <taxon>Lysobacterales</taxon>
        <taxon>Rhodanobacteraceae</taxon>
        <taxon>Luteibacter</taxon>
    </lineage>
</organism>
<dbReference type="InterPro" id="IPR029016">
    <property type="entry name" value="GAF-like_dom_sf"/>
</dbReference>
<dbReference type="PANTHER" id="PTHR33121:SF19">
    <property type="entry name" value="CYCLIC DI-GMP PHOSPHODIESTERASE PA2567"/>
    <property type="match status" value="1"/>
</dbReference>
<reference evidence="2 3" key="1">
    <citation type="journal article" date="2024" name="Curr. Microbiol.">
        <title>Luteibacter sahnii sp. nov., A Novel Yellow-Colored Xanthomonadin Pigment Producing Probiotic Bacterium from Healthy Rice Seed Microbiome.</title>
        <authorList>
            <person name="Jaiswal G."/>
            <person name="Rana R."/>
            <person name="Nayak P.K."/>
            <person name="Chouhan R."/>
            <person name="Gandhi S.G."/>
            <person name="Patel H.K."/>
            <person name="Patil P.B."/>
        </authorList>
    </citation>
    <scope>NUCLEOTIDE SEQUENCE [LARGE SCALE GENOMIC DNA]</scope>
    <source>
        <strain evidence="2 3">PPL201</strain>
    </source>
</reference>
<sequence>MHVFGPTCDALISTVPSPDTLSQANRLVEALVSDQWDACAIQSDVALASVTSERDRLAMLRSLQLWEAIDPPELDRITRLVAQVFDVPTVLVSLVGQDEQRFISKTGFEARGTEREVSICSYAIQQTDVFEVQELREDDRFAQNRLVTGGPLLRFYAGAPLITASGHAIGTLCLIDYVPRCLSEEQRQQLQTFARLVMDQIALRQRVGRRDPVTGLFNRQQFNADLAVLAETKFTDTRNLVLIDAMDLPMAYRLAQALGMGPVEAVIRTVAQRLEDIVAPHAQLYHVAVSRFAFMLPALEPADMMSLLASVEEAVATLVEAQGIPLQPVSYGGIVPFRADDTDDALRKAMSAVQQATLYRKPWQWYDKAYDVACRRQYRLATDVAAGIDKRQFRVVYQPKVRLGDGRIMGAEALLRWTHPELGEVSPAEFIPPVARTPVMQALTDWVIDEVCRQQAEWVAAGFGMPVSINVEASDFADGRLLDRILEPCVRHAVEPGFMELEITEGEWLAGADEVLHQLAKLRQAGIKIAIDDFGTGYSNFSYLYDIPIDTLKLDQRLTRGFMRNERQMAVLHGVIRLCGRIGLSVVAEGIERVEEHASLLRFDCEFGQGFLYSAPVVPEQFVQWMHQGGCVPVTPSRAVAR</sequence>
<dbReference type="SUPFAM" id="SSF55073">
    <property type="entry name" value="Nucleotide cyclase"/>
    <property type="match status" value="1"/>
</dbReference>
<dbReference type="CDD" id="cd01948">
    <property type="entry name" value="EAL"/>
    <property type="match status" value="1"/>
</dbReference>
<dbReference type="Pfam" id="PF00990">
    <property type="entry name" value="GGDEF"/>
    <property type="match status" value="1"/>
</dbReference>
<accession>A0ABT6BDY8</accession>
<dbReference type="InterPro" id="IPR043128">
    <property type="entry name" value="Rev_trsase/Diguanyl_cyclase"/>
</dbReference>
<dbReference type="Gene3D" id="3.30.70.270">
    <property type="match status" value="1"/>
</dbReference>
<dbReference type="Pfam" id="PF00563">
    <property type="entry name" value="EAL"/>
    <property type="match status" value="1"/>
</dbReference>
<evidence type="ECO:0000259" key="1">
    <source>
        <dbReference type="PROSITE" id="PS50883"/>
    </source>
</evidence>
<dbReference type="SUPFAM" id="SSF55781">
    <property type="entry name" value="GAF domain-like"/>
    <property type="match status" value="1"/>
</dbReference>
<feature type="domain" description="EAL" evidence="1">
    <location>
        <begin position="377"/>
        <end position="630"/>
    </location>
</feature>
<name>A0ABT6BDY8_9GAMM</name>
<dbReference type="Pfam" id="PF01590">
    <property type="entry name" value="GAF"/>
    <property type="match status" value="1"/>
</dbReference>
<dbReference type="InterPro" id="IPR050706">
    <property type="entry name" value="Cyclic-di-GMP_PDE-like"/>
</dbReference>
<dbReference type="InterPro" id="IPR000160">
    <property type="entry name" value="GGDEF_dom"/>
</dbReference>
<dbReference type="InterPro" id="IPR003018">
    <property type="entry name" value="GAF"/>
</dbReference>
<dbReference type="Gene3D" id="3.20.20.450">
    <property type="entry name" value="EAL domain"/>
    <property type="match status" value="1"/>
</dbReference>
<dbReference type="PANTHER" id="PTHR33121">
    <property type="entry name" value="CYCLIC DI-GMP PHOSPHODIESTERASE PDEF"/>
    <property type="match status" value="1"/>
</dbReference>
<protein>
    <submittedName>
        <fullName evidence="2">Sensor domain-containing phosphodiesterase</fullName>
    </submittedName>
</protein>
<keyword evidence="3" id="KW-1185">Reference proteome</keyword>
<dbReference type="SMART" id="SM00267">
    <property type="entry name" value="GGDEF"/>
    <property type="match status" value="1"/>
</dbReference>
<dbReference type="EMBL" id="JARJJS010000003">
    <property type="protein sequence ID" value="MDF4026068.1"/>
    <property type="molecule type" value="Genomic_DNA"/>
</dbReference>
<dbReference type="SMART" id="SM00065">
    <property type="entry name" value="GAF"/>
    <property type="match status" value="1"/>
</dbReference>
<dbReference type="PROSITE" id="PS50883">
    <property type="entry name" value="EAL"/>
    <property type="match status" value="1"/>
</dbReference>
<dbReference type="InterPro" id="IPR001633">
    <property type="entry name" value="EAL_dom"/>
</dbReference>
<dbReference type="SMART" id="SM00052">
    <property type="entry name" value="EAL"/>
    <property type="match status" value="1"/>
</dbReference>
<dbReference type="Gene3D" id="3.30.450.40">
    <property type="match status" value="1"/>
</dbReference>
<proteinExistence type="predicted"/>
<dbReference type="InterPro" id="IPR035919">
    <property type="entry name" value="EAL_sf"/>
</dbReference>
<dbReference type="InterPro" id="IPR029787">
    <property type="entry name" value="Nucleotide_cyclase"/>
</dbReference>